<comment type="caution">
    <text evidence="1">The sequence shown here is derived from an EMBL/GenBank/DDBJ whole genome shotgun (WGS) entry which is preliminary data.</text>
</comment>
<gene>
    <name evidence="1" type="ORF">DPMN_085962</name>
</gene>
<keyword evidence="2" id="KW-1185">Reference proteome</keyword>
<accession>A0A9D3YEP5</accession>
<sequence>MRWDSVCKVGSNVQHVAIGATSSSAQKSELYESCQISSVHIVHNVNVEVQDLLTMPFSTL</sequence>
<proteinExistence type="predicted"/>
<dbReference type="AlphaFoldDB" id="A0A9D3YEP5"/>
<evidence type="ECO:0000313" key="2">
    <source>
        <dbReference type="Proteomes" id="UP000828390"/>
    </source>
</evidence>
<reference evidence="1" key="2">
    <citation type="submission" date="2020-11" db="EMBL/GenBank/DDBJ databases">
        <authorList>
            <person name="McCartney M.A."/>
            <person name="Auch B."/>
            <person name="Kono T."/>
            <person name="Mallez S."/>
            <person name="Becker A."/>
            <person name="Gohl D.M."/>
            <person name="Silverstein K.A.T."/>
            <person name="Koren S."/>
            <person name="Bechman K.B."/>
            <person name="Herman A."/>
            <person name="Abrahante J.E."/>
            <person name="Garbe J."/>
        </authorList>
    </citation>
    <scope>NUCLEOTIDE SEQUENCE</scope>
    <source>
        <strain evidence="1">Duluth1</strain>
        <tissue evidence="1">Whole animal</tissue>
    </source>
</reference>
<reference evidence="1" key="1">
    <citation type="journal article" date="2019" name="bioRxiv">
        <title>The Genome of the Zebra Mussel, Dreissena polymorpha: A Resource for Invasive Species Research.</title>
        <authorList>
            <person name="McCartney M.A."/>
            <person name="Auch B."/>
            <person name="Kono T."/>
            <person name="Mallez S."/>
            <person name="Zhang Y."/>
            <person name="Obille A."/>
            <person name="Becker A."/>
            <person name="Abrahante J.E."/>
            <person name="Garbe J."/>
            <person name="Badalamenti J.P."/>
            <person name="Herman A."/>
            <person name="Mangelson H."/>
            <person name="Liachko I."/>
            <person name="Sullivan S."/>
            <person name="Sone E.D."/>
            <person name="Koren S."/>
            <person name="Silverstein K.A.T."/>
            <person name="Beckman K.B."/>
            <person name="Gohl D.M."/>
        </authorList>
    </citation>
    <scope>NUCLEOTIDE SEQUENCE</scope>
    <source>
        <strain evidence="1">Duluth1</strain>
        <tissue evidence="1">Whole animal</tissue>
    </source>
</reference>
<dbReference type="Proteomes" id="UP000828390">
    <property type="component" value="Unassembled WGS sequence"/>
</dbReference>
<protein>
    <submittedName>
        <fullName evidence="1">Uncharacterized protein</fullName>
    </submittedName>
</protein>
<name>A0A9D3YEP5_DREPO</name>
<dbReference type="EMBL" id="JAIWYP010000016">
    <property type="protein sequence ID" value="KAH3698442.1"/>
    <property type="molecule type" value="Genomic_DNA"/>
</dbReference>
<organism evidence="1 2">
    <name type="scientific">Dreissena polymorpha</name>
    <name type="common">Zebra mussel</name>
    <name type="synonym">Mytilus polymorpha</name>
    <dbReference type="NCBI Taxonomy" id="45954"/>
    <lineage>
        <taxon>Eukaryota</taxon>
        <taxon>Metazoa</taxon>
        <taxon>Spiralia</taxon>
        <taxon>Lophotrochozoa</taxon>
        <taxon>Mollusca</taxon>
        <taxon>Bivalvia</taxon>
        <taxon>Autobranchia</taxon>
        <taxon>Heteroconchia</taxon>
        <taxon>Euheterodonta</taxon>
        <taxon>Imparidentia</taxon>
        <taxon>Neoheterodontei</taxon>
        <taxon>Myida</taxon>
        <taxon>Dreissenoidea</taxon>
        <taxon>Dreissenidae</taxon>
        <taxon>Dreissena</taxon>
    </lineage>
</organism>
<evidence type="ECO:0000313" key="1">
    <source>
        <dbReference type="EMBL" id="KAH3698442.1"/>
    </source>
</evidence>